<gene>
    <name evidence="3" type="ORF">DSW25_06255</name>
</gene>
<evidence type="ECO:0000259" key="2">
    <source>
        <dbReference type="SMART" id="SM00849"/>
    </source>
</evidence>
<dbReference type="PANTHER" id="PTHR43223">
    <property type="entry name" value="ALKYL/ARYL-SULFATASE"/>
    <property type="match status" value="1"/>
</dbReference>
<dbReference type="eggNOG" id="COG0491">
    <property type="taxonomic scope" value="Bacteria"/>
</dbReference>
<dbReference type="Pfam" id="PF00753">
    <property type="entry name" value="Lactamase_B"/>
    <property type="match status" value="1"/>
</dbReference>
<dbReference type="CDD" id="cd16282">
    <property type="entry name" value="metallo-hydrolase-like_MBL-fold"/>
    <property type="match status" value="1"/>
</dbReference>
<feature type="domain" description="Metallo-beta-lactamase" evidence="2">
    <location>
        <begin position="69"/>
        <end position="250"/>
    </location>
</feature>
<accession>A0A073IJN6</accession>
<dbReference type="InterPro" id="IPR001279">
    <property type="entry name" value="Metallo-B-lactamas"/>
</dbReference>
<comment type="caution">
    <text evidence="3">The sequence shown here is derived from an EMBL/GenBank/DDBJ whole genome shotgun (WGS) entry which is preliminary data.</text>
</comment>
<evidence type="ECO:0000313" key="4">
    <source>
        <dbReference type="Proteomes" id="UP000027734"/>
    </source>
</evidence>
<dbReference type="STRING" id="1300350.Z948_774"/>
<feature type="chain" id="PRO_5001691243" evidence="1">
    <location>
        <begin position="29"/>
        <end position="311"/>
    </location>
</feature>
<sequence length="311" mass="34197">MSKLIMNRRSLLVGTAATTLATPSIVSANILGGGPLDQGTTPLKHGVVTVADFGNVKIHSYQSPDLTGCVTTHVIETPERLVFVDGQRSVIYGQEIRDYAEATGKPVDRMIISHLHPDHWFGAYQFRDVPIYSFAETQAEIDQLGDFFIEISIESLGEHVPPAKVVPNHLIEHGATEVIDGVTFEFRHVTDAESDNMMTIYLPDQKVLIAQDMLYNNCHLFCGHGNFDGWKAGLIEMQKDTSFDLVLPGHGPTAGSRQAIDDALVYLDYAQDAYAKSTTGEELKGAILDRYPSYLAAGLVDIQNLFLFPKS</sequence>
<dbReference type="OrthoDB" id="7253658at2"/>
<name>A0A073IJN6_9RHOB</name>
<keyword evidence="4" id="KW-1185">Reference proteome</keyword>
<dbReference type="InterPro" id="IPR052195">
    <property type="entry name" value="Bact_Alkyl/Aryl-Sulfatase"/>
</dbReference>
<keyword evidence="1" id="KW-0732">Signal</keyword>
<proteinExistence type="predicted"/>
<protein>
    <submittedName>
        <fullName evidence="3">Beta-lactamase</fullName>
    </submittedName>
</protein>
<evidence type="ECO:0000256" key="1">
    <source>
        <dbReference type="SAM" id="SignalP"/>
    </source>
</evidence>
<dbReference type="Gene3D" id="3.60.15.10">
    <property type="entry name" value="Ribonuclease Z/Hydroxyacylglutathione hydrolase-like"/>
    <property type="match status" value="1"/>
</dbReference>
<dbReference type="PANTHER" id="PTHR43223:SF2">
    <property type="entry name" value="METALLO-BETA-LACTAMASE DOMAIN-CONTAINING PROTEIN"/>
    <property type="match status" value="1"/>
</dbReference>
<dbReference type="InterPro" id="IPR036866">
    <property type="entry name" value="RibonucZ/Hydroxyglut_hydro"/>
</dbReference>
<dbReference type="RefSeq" id="WP_025058243.1">
    <property type="nucleotide sequence ID" value="NZ_JAMC01000002.1"/>
</dbReference>
<dbReference type="EMBL" id="JAMC01000002">
    <property type="protein sequence ID" value="KEJ89815.1"/>
    <property type="molecule type" value="Genomic_DNA"/>
</dbReference>
<feature type="signal peptide" evidence="1">
    <location>
        <begin position="1"/>
        <end position="28"/>
    </location>
</feature>
<dbReference type="SMART" id="SM00849">
    <property type="entry name" value="Lactamase_B"/>
    <property type="match status" value="1"/>
</dbReference>
<dbReference type="Proteomes" id="UP000027734">
    <property type="component" value="Unassembled WGS sequence"/>
</dbReference>
<dbReference type="SUPFAM" id="SSF56281">
    <property type="entry name" value="Metallo-hydrolase/oxidoreductase"/>
    <property type="match status" value="1"/>
</dbReference>
<dbReference type="AlphaFoldDB" id="A0A073IJN6"/>
<evidence type="ECO:0000313" key="3">
    <source>
        <dbReference type="EMBL" id="KEJ89815.1"/>
    </source>
</evidence>
<reference evidence="3 4" key="1">
    <citation type="submission" date="2014-01" db="EMBL/GenBank/DDBJ databases">
        <title>Sulfitobacter donghicola JCM 14565 Genome Sequencing.</title>
        <authorList>
            <person name="Lai Q."/>
            <person name="Hong Z."/>
        </authorList>
    </citation>
    <scope>NUCLEOTIDE SEQUENCE [LARGE SCALE GENOMIC DNA]</scope>
    <source>
        <strain evidence="3 4">JCM 14565</strain>
    </source>
</reference>
<organism evidence="3 4">
    <name type="scientific">Sulfitobacter donghicola DSW-25 = KCTC 12864 = JCM 14565</name>
    <dbReference type="NCBI Taxonomy" id="1300350"/>
    <lineage>
        <taxon>Bacteria</taxon>
        <taxon>Pseudomonadati</taxon>
        <taxon>Pseudomonadota</taxon>
        <taxon>Alphaproteobacteria</taxon>
        <taxon>Rhodobacterales</taxon>
        <taxon>Roseobacteraceae</taxon>
        <taxon>Sulfitobacter</taxon>
    </lineage>
</organism>